<name>A0A8S5QSW0_9CAUD</name>
<dbReference type="EMBL" id="BK015720">
    <property type="protein sequence ID" value="DAE21883.1"/>
    <property type="molecule type" value="Genomic_DNA"/>
</dbReference>
<evidence type="ECO:0000256" key="1">
    <source>
        <dbReference type="SAM" id="MobiDB-lite"/>
    </source>
</evidence>
<feature type="region of interest" description="Disordered" evidence="1">
    <location>
        <begin position="73"/>
        <end position="99"/>
    </location>
</feature>
<organism evidence="2">
    <name type="scientific">Myoviridae sp. ctRTx89</name>
    <dbReference type="NCBI Taxonomy" id="2826652"/>
    <lineage>
        <taxon>Viruses</taxon>
        <taxon>Duplodnaviria</taxon>
        <taxon>Heunggongvirae</taxon>
        <taxon>Uroviricota</taxon>
        <taxon>Caudoviricetes</taxon>
    </lineage>
</organism>
<evidence type="ECO:0000313" key="2">
    <source>
        <dbReference type="EMBL" id="DAE21883.1"/>
    </source>
</evidence>
<proteinExistence type="predicted"/>
<protein>
    <submittedName>
        <fullName evidence="2">Putative lysin</fullName>
    </submittedName>
</protein>
<accession>A0A8S5QSW0</accession>
<sequence length="731" mass="79299">MGTITVPGNPYQGGVTPNAVRGLGTLHAMPDSKWRTDKLVAGATDKIVSAVDKWQAETDKTLVQDAINQSKSELEDLKSNQEEGWGNLTGSNALNRPDGKSLSEEYLEKGRALFANRRGQLKTDRQRKMYDLYSQAAYQQLGAELQSHMVKQQAVFEKATHAATFNTATNDVLNGVQSGDMDRANSGYAVAMSELQWQADKSGLPVDVPKLMDTVNSNAIGIFIEGKNLAAARAWLKAHKDDMSAEQVAKSEKLIKAGQQKQDIEYLVEKVLATSGSDSDILKATHEATKGTDADVRQGVTVKVRQALAAREWEKRMEASDLVNTAYKALDNNEELPVTLLQRLDELDPEKAAKVRDAQASRNLWGLDSAGVMDFVNSARTKEAKALGVKILKERESDPIGVAMATNQYGITPLNWQNTDELKAQLQKRVEMADAMAKDWQVPQRLFSKQEAAGLVTLLDSSPIETRVALLKTIADTAGPDGIRMVSGQLKKNSNKYAIAMAGFDIVPGDGGMTAGEMYLRGLQLISDKQVKIDPAAVLGTEAMIKRALGESEGGRVKGLYSEGTPSFELTAELAKGIYAYQAWAGSASPDSAVAAAVGGDVVTYNRRKTILPKGISSVSALHDLVMAKAVEVRKMKGAFYAPGLLDANGKQLAGTPEEIASRMTKMDLQPVSVNREDGSVTYRLIANGEYVYTPDLKPYEFNLVKPPKDDSLPFYQFANGGLAIEGTKEN</sequence>
<reference evidence="2" key="1">
    <citation type="journal article" date="2021" name="Proc. Natl. Acad. Sci. U.S.A.">
        <title>A Catalog of Tens of Thousands of Viruses from Human Metagenomes Reveals Hidden Associations with Chronic Diseases.</title>
        <authorList>
            <person name="Tisza M.J."/>
            <person name="Buck C.B."/>
        </authorList>
    </citation>
    <scope>NUCLEOTIDE SEQUENCE</scope>
    <source>
        <strain evidence="2">CtRTx89</strain>
    </source>
</reference>